<feature type="domain" description="3-beta hydroxysteroid dehydrogenase/isomerase" evidence="3">
    <location>
        <begin position="20"/>
        <end position="135"/>
    </location>
</feature>
<accession>S8CYE1</accession>
<evidence type="ECO:0000313" key="5">
    <source>
        <dbReference type="Proteomes" id="UP000015453"/>
    </source>
</evidence>
<protein>
    <recommendedName>
        <fullName evidence="3">3-beta hydroxysteroid dehydrogenase/isomerase domain-containing protein</fullName>
    </recommendedName>
</protein>
<gene>
    <name evidence="4" type="ORF">M569_02748</name>
</gene>
<dbReference type="InterPro" id="IPR050425">
    <property type="entry name" value="NAD(P)_dehydrat-like"/>
</dbReference>
<evidence type="ECO:0000256" key="2">
    <source>
        <dbReference type="ARBA" id="ARBA00023002"/>
    </source>
</evidence>
<dbReference type="InterPro" id="IPR036291">
    <property type="entry name" value="NAD(P)-bd_dom_sf"/>
</dbReference>
<comment type="caution">
    <text evidence="4">The sequence shown here is derived from an EMBL/GenBank/DDBJ whole genome shotgun (WGS) entry which is preliminary data.</text>
</comment>
<feature type="non-terminal residue" evidence="4">
    <location>
        <position position="175"/>
    </location>
</feature>
<dbReference type="AlphaFoldDB" id="S8CYE1"/>
<evidence type="ECO:0000256" key="1">
    <source>
        <dbReference type="ARBA" id="ARBA00022857"/>
    </source>
</evidence>
<dbReference type="InterPro" id="IPR002225">
    <property type="entry name" value="3Beta_OHSteriod_DH/Estase"/>
</dbReference>
<keyword evidence="2" id="KW-0560">Oxidoreductase</keyword>
<dbReference type="PANTHER" id="PTHR10366:SF563">
    <property type="entry name" value="CINNAMOYL-COA REDUCTASE 16"/>
    <property type="match status" value="1"/>
</dbReference>
<evidence type="ECO:0000259" key="3">
    <source>
        <dbReference type="Pfam" id="PF01073"/>
    </source>
</evidence>
<reference evidence="4 5" key="1">
    <citation type="journal article" date="2013" name="BMC Genomics">
        <title>The miniature genome of a carnivorous plant Genlisea aurea contains a low number of genes and short non-coding sequences.</title>
        <authorList>
            <person name="Leushkin E.V."/>
            <person name="Sutormin R.A."/>
            <person name="Nabieva E.R."/>
            <person name="Penin A.A."/>
            <person name="Kondrashov A.S."/>
            <person name="Logacheva M.D."/>
        </authorList>
    </citation>
    <scope>NUCLEOTIDE SEQUENCE [LARGE SCALE GENOMIC DNA]</scope>
</reference>
<dbReference type="OrthoDB" id="2735536at2759"/>
<dbReference type="GO" id="GO:0006694">
    <property type="term" value="P:steroid biosynthetic process"/>
    <property type="evidence" value="ECO:0007669"/>
    <property type="project" value="InterPro"/>
</dbReference>
<dbReference type="EMBL" id="AUSU01001015">
    <property type="protein sequence ID" value="EPS72010.1"/>
    <property type="molecule type" value="Genomic_DNA"/>
</dbReference>
<dbReference type="Gene3D" id="3.40.50.720">
    <property type="entry name" value="NAD(P)-binding Rossmann-like Domain"/>
    <property type="match status" value="1"/>
</dbReference>
<proteinExistence type="predicted"/>
<evidence type="ECO:0000313" key="4">
    <source>
        <dbReference type="EMBL" id="EPS72010.1"/>
    </source>
</evidence>
<keyword evidence="5" id="KW-1185">Reference proteome</keyword>
<dbReference type="Proteomes" id="UP000015453">
    <property type="component" value="Unassembled WGS sequence"/>
</dbReference>
<sequence length="175" mass="19375">KRDLSYLKELDGAGDRLRIFPADLNSPESFPPAIEDCIGVFHVAHPTDIIDKEYEETVLGRVITAAKTILTACAKSGTVKRVVYTSTLYAVTARETYGQDLMEESDWSDVEFVRRSDDFSVPYVAVKTLTEKFVWELGRELGLDLVSVCPTVTTGPFITPYLPSSVKASLSLIYG</sequence>
<keyword evidence="1" id="KW-0521">NADP</keyword>
<feature type="non-terminal residue" evidence="4">
    <location>
        <position position="1"/>
    </location>
</feature>
<dbReference type="Pfam" id="PF01073">
    <property type="entry name" value="3Beta_HSD"/>
    <property type="match status" value="1"/>
</dbReference>
<name>S8CYE1_9LAMI</name>
<dbReference type="GO" id="GO:0016616">
    <property type="term" value="F:oxidoreductase activity, acting on the CH-OH group of donors, NAD or NADP as acceptor"/>
    <property type="evidence" value="ECO:0007669"/>
    <property type="project" value="InterPro"/>
</dbReference>
<dbReference type="PANTHER" id="PTHR10366">
    <property type="entry name" value="NAD DEPENDENT EPIMERASE/DEHYDRATASE"/>
    <property type="match status" value="1"/>
</dbReference>
<organism evidence="4 5">
    <name type="scientific">Genlisea aurea</name>
    <dbReference type="NCBI Taxonomy" id="192259"/>
    <lineage>
        <taxon>Eukaryota</taxon>
        <taxon>Viridiplantae</taxon>
        <taxon>Streptophyta</taxon>
        <taxon>Embryophyta</taxon>
        <taxon>Tracheophyta</taxon>
        <taxon>Spermatophyta</taxon>
        <taxon>Magnoliopsida</taxon>
        <taxon>eudicotyledons</taxon>
        <taxon>Gunneridae</taxon>
        <taxon>Pentapetalae</taxon>
        <taxon>asterids</taxon>
        <taxon>lamiids</taxon>
        <taxon>Lamiales</taxon>
        <taxon>Lentibulariaceae</taxon>
        <taxon>Genlisea</taxon>
    </lineage>
</organism>
<dbReference type="SUPFAM" id="SSF51735">
    <property type="entry name" value="NAD(P)-binding Rossmann-fold domains"/>
    <property type="match status" value="1"/>
</dbReference>